<dbReference type="Proteomes" id="UP001642406">
    <property type="component" value="Unassembled WGS sequence"/>
</dbReference>
<proteinExistence type="predicted"/>
<name>A0ABP0ATM7_9PEZI</name>
<gene>
    <name evidence="1" type="ORF">SBRCBS47491_000831</name>
</gene>
<protein>
    <recommendedName>
        <fullName evidence="3">ABM domain-containing protein</fullName>
    </recommendedName>
</protein>
<evidence type="ECO:0000313" key="1">
    <source>
        <dbReference type="EMBL" id="CAK7210611.1"/>
    </source>
</evidence>
<accession>A0ABP0ATM7</accession>
<dbReference type="EMBL" id="CAWUHC010000005">
    <property type="protein sequence ID" value="CAK7210611.1"/>
    <property type="molecule type" value="Genomic_DNA"/>
</dbReference>
<dbReference type="Gene3D" id="3.30.70.100">
    <property type="match status" value="1"/>
</dbReference>
<evidence type="ECO:0008006" key="3">
    <source>
        <dbReference type="Google" id="ProtNLM"/>
    </source>
</evidence>
<dbReference type="SUPFAM" id="SSF54909">
    <property type="entry name" value="Dimeric alpha+beta barrel"/>
    <property type="match status" value="1"/>
</dbReference>
<comment type="caution">
    <text evidence="1">The sequence shown here is derived from an EMBL/GenBank/DDBJ whole genome shotgun (WGS) entry which is preliminary data.</text>
</comment>
<evidence type="ECO:0000313" key="2">
    <source>
        <dbReference type="Proteomes" id="UP001642406"/>
    </source>
</evidence>
<keyword evidence="2" id="KW-1185">Reference proteome</keyword>
<reference evidence="1 2" key="1">
    <citation type="submission" date="2024-01" db="EMBL/GenBank/DDBJ databases">
        <authorList>
            <person name="Allen C."/>
            <person name="Tagirdzhanova G."/>
        </authorList>
    </citation>
    <scope>NUCLEOTIDE SEQUENCE [LARGE SCALE GENOMIC DNA]</scope>
</reference>
<sequence>MSYFVVWRHISPQVGKDDEVLEILKPIIQHAKDSSDAVVGLWVWKKTPEEPKNGIVPWMYGEAKGRPFTGEEPAVMIQEVETDHQAFVGSVTYKAFEADTQGLLTCPPHEQHLVPGTGFPFRDGNPYKTTDKLHAVTARVAYKPGTLPQGVDCWKTVASYVKESEVDGTLMYWFLTDAADPTGLHSLEVYRDVDAFDVHKVCDAVVNNRSNQVDVLKIRTGVEIRDLKQVMSSFD</sequence>
<organism evidence="1 2">
    <name type="scientific">Sporothrix bragantina</name>
    <dbReference type="NCBI Taxonomy" id="671064"/>
    <lineage>
        <taxon>Eukaryota</taxon>
        <taxon>Fungi</taxon>
        <taxon>Dikarya</taxon>
        <taxon>Ascomycota</taxon>
        <taxon>Pezizomycotina</taxon>
        <taxon>Sordariomycetes</taxon>
        <taxon>Sordariomycetidae</taxon>
        <taxon>Ophiostomatales</taxon>
        <taxon>Ophiostomataceae</taxon>
        <taxon>Sporothrix</taxon>
    </lineage>
</organism>
<dbReference type="InterPro" id="IPR011008">
    <property type="entry name" value="Dimeric_a/b-barrel"/>
</dbReference>